<dbReference type="PANTHER" id="PTHR34501">
    <property type="entry name" value="PROTEIN YDDL-RELATED"/>
    <property type="match status" value="1"/>
</dbReference>
<dbReference type="InterPro" id="IPR023614">
    <property type="entry name" value="Porin_dom_sf"/>
</dbReference>
<feature type="signal peptide" evidence="11">
    <location>
        <begin position="1"/>
        <end position="36"/>
    </location>
</feature>
<evidence type="ECO:0000313" key="13">
    <source>
        <dbReference type="EMBL" id="OWY28681.1"/>
    </source>
</evidence>
<dbReference type="GO" id="GO:0006811">
    <property type="term" value="P:monoatomic ion transport"/>
    <property type="evidence" value="ECO:0007669"/>
    <property type="project" value="UniProtKB-KW"/>
</dbReference>
<dbReference type="InterPro" id="IPR002299">
    <property type="entry name" value="Porin_Neis"/>
</dbReference>
<dbReference type="GO" id="GO:0046930">
    <property type="term" value="C:pore complex"/>
    <property type="evidence" value="ECO:0007669"/>
    <property type="project" value="UniProtKB-KW"/>
</dbReference>
<dbReference type="SUPFAM" id="SSF56935">
    <property type="entry name" value="Porins"/>
    <property type="match status" value="1"/>
</dbReference>
<dbReference type="Proteomes" id="UP000197596">
    <property type="component" value="Unassembled WGS sequence"/>
</dbReference>
<evidence type="ECO:0000313" key="14">
    <source>
        <dbReference type="Proteomes" id="UP000197596"/>
    </source>
</evidence>
<keyword evidence="7" id="KW-0406">Ion transport</keyword>
<keyword evidence="3" id="KW-0813">Transport</keyword>
<comment type="caution">
    <text evidence="13">The sequence shown here is derived from an EMBL/GenBank/DDBJ whole genome shotgun (WGS) entry which is preliminary data.</text>
</comment>
<keyword evidence="6 11" id="KW-0732">Signal</keyword>
<evidence type="ECO:0000256" key="7">
    <source>
        <dbReference type="ARBA" id="ARBA00023065"/>
    </source>
</evidence>
<evidence type="ECO:0000256" key="1">
    <source>
        <dbReference type="ARBA" id="ARBA00004571"/>
    </source>
</evidence>
<evidence type="ECO:0000256" key="8">
    <source>
        <dbReference type="ARBA" id="ARBA00023114"/>
    </source>
</evidence>
<evidence type="ECO:0000256" key="3">
    <source>
        <dbReference type="ARBA" id="ARBA00022448"/>
    </source>
</evidence>
<protein>
    <submittedName>
        <fullName evidence="13">Porin</fullName>
    </submittedName>
</protein>
<dbReference type="CDD" id="cd00342">
    <property type="entry name" value="gram_neg_porins"/>
    <property type="match status" value="1"/>
</dbReference>
<dbReference type="PRINTS" id="PR00184">
    <property type="entry name" value="NEISSPPORIN"/>
</dbReference>
<keyword evidence="10" id="KW-0998">Cell outer membrane</keyword>
<proteinExistence type="predicted"/>
<evidence type="ECO:0000256" key="6">
    <source>
        <dbReference type="ARBA" id="ARBA00022729"/>
    </source>
</evidence>
<keyword evidence="4" id="KW-1134">Transmembrane beta strand</keyword>
<name>A0A246WQL3_9BURK</name>
<dbReference type="Pfam" id="PF13609">
    <property type="entry name" value="Porin_4"/>
    <property type="match status" value="1"/>
</dbReference>
<evidence type="ECO:0000256" key="5">
    <source>
        <dbReference type="ARBA" id="ARBA00022692"/>
    </source>
</evidence>
<keyword evidence="9" id="KW-0472">Membrane</keyword>
<organism evidence="13 14">
    <name type="scientific">Herbaspirillum robiniae</name>
    <dbReference type="NCBI Taxonomy" id="2014887"/>
    <lineage>
        <taxon>Bacteria</taxon>
        <taxon>Pseudomonadati</taxon>
        <taxon>Pseudomonadota</taxon>
        <taxon>Betaproteobacteria</taxon>
        <taxon>Burkholderiales</taxon>
        <taxon>Oxalobacteraceae</taxon>
        <taxon>Herbaspirillum</taxon>
    </lineage>
</organism>
<evidence type="ECO:0000256" key="2">
    <source>
        <dbReference type="ARBA" id="ARBA00011233"/>
    </source>
</evidence>
<evidence type="ECO:0000256" key="9">
    <source>
        <dbReference type="ARBA" id="ARBA00023136"/>
    </source>
</evidence>
<gene>
    <name evidence="13" type="ORF">CEJ42_11880</name>
</gene>
<accession>A0A246WQL3</accession>
<feature type="domain" description="Porin" evidence="12">
    <location>
        <begin position="25"/>
        <end position="347"/>
    </location>
</feature>
<dbReference type="InterPro" id="IPR050298">
    <property type="entry name" value="Gram-neg_bact_OMP"/>
</dbReference>
<dbReference type="GO" id="GO:0009279">
    <property type="term" value="C:cell outer membrane"/>
    <property type="evidence" value="ECO:0007669"/>
    <property type="project" value="UniProtKB-SubCell"/>
</dbReference>
<dbReference type="InterPro" id="IPR033900">
    <property type="entry name" value="Gram_neg_porin_domain"/>
</dbReference>
<dbReference type="AlphaFoldDB" id="A0A246WQL3"/>
<feature type="chain" id="PRO_5012760982" evidence="11">
    <location>
        <begin position="37"/>
        <end position="379"/>
    </location>
</feature>
<evidence type="ECO:0000259" key="12">
    <source>
        <dbReference type="Pfam" id="PF13609"/>
    </source>
</evidence>
<dbReference type="GO" id="GO:0015288">
    <property type="term" value="F:porin activity"/>
    <property type="evidence" value="ECO:0007669"/>
    <property type="project" value="UniProtKB-KW"/>
</dbReference>
<sequence>MTNITRRRPSMKQTKKAAILAAGMAALALGPTSARAQSDAVTIYGFLKVDVESVWAGGAKGGQGRMGRVSNNLSVLGFKGVEDLGGGLQAFFQIESNVGVDTGAGSFADRNDNVGLRGSLGEIFAGQYETPYRFVSVYAIDPFTAGIFASNSIMGNGFTTAANAQSPASFDRRQKNLVQYSTPNFGGLVGKIAYAAREERTATSDPSLVSALLTYESGPLYLAYGHEQHKDYFSGGSVDTGNKIGGAYSFGNTRVRFVWERLRYEPAPGTSLRRDAWQVALTHNVGNGQLRASYVRAERSKGNAAAGIGGIGKPGTASGAQQVSLGYGYSLSKRTELWGALTKIFNEQNASYNLSANPIPGLSAGQSPAGVGLGITHKF</sequence>
<keyword evidence="5" id="KW-0812">Transmembrane</keyword>
<dbReference type="Gene3D" id="2.40.160.10">
    <property type="entry name" value="Porin"/>
    <property type="match status" value="1"/>
</dbReference>
<evidence type="ECO:0000256" key="10">
    <source>
        <dbReference type="ARBA" id="ARBA00023237"/>
    </source>
</evidence>
<comment type="subunit">
    <text evidence="2">Homotrimer.</text>
</comment>
<dbReference type="PANTHER" id="PTHR34501:SF9">
    <property type="entry name" value="MAJOR OUTER MEMBRANE PROTEIN P.IA"/>
    <property type="match status" value="1"/>
</dbReference>
<reference evidence="13 14" key="1">
    <citation type="submission" date="2017-06" db="EMBL/GenBank/DDBJ databases">
        <title>Herbaspirillum phytohormonus sp. nov., isolated from the root nodule of Robinia pseudoacacia in lead-zinc mine.</title>
        <authorList>
            <person name="Fan M."/>
            <person name="Lin Y."/>
        </authorList>
    </citation>
    <scope>NUCLEOTIDE SEQUENCE [LARGE SCALE GENOMIC DNA]</scope>
    <source>
        <strain evidence="13 14">HZ10</strain>
    </source>
</reference>
<dbReference type="EMBL" id="NJGU01000006">
    <property type="protein sequence ID" value="OWY28681.1"/>
    <property type="molecule type" value="Genomic_DNA"/>
</dbReference>
<evidence type="ECO:0000256" key="4">
    <source>
        <dbReference type="ARBA" id="ARBA00022452"/>
    </source>
</evidence>
<keyword evidence="8" id="KW-0626">Porin</keyword>
<evidence type="ECO:0000256" key="11">
    <source>
        <dbReference type="SAM" id="SignalP"/>
    </source>
</evidence>
<comment type="subcellular location">
    <subcellularLocation>
        <location evidence="1">Cell outer membrane</location>
        <topology evidence="1">Multi-pass membrane protein</topology>
    </subcellularLocation>
</comment>